<dbReference type="Pfam" id="PF02875">
    <property type="entry name" value="Mur_ligase_C"/>
    <property type="match status" value="1"/>
</dbReference>
<dbReference type="NCBIfam" id="TIGR01143">
    <property type="entry name" value="murF"/>
    <property type="match status" value="1"/>
</dbReference>
<protein>
    <recommendedName>
        <fullName evidence="10 11">UDP-N-acetylmuramoyl-tripeptide--D-alanyl-D-alanine ligase</fullName>
        <ecNumber evidence="10 11">6.3.2.10</ecNumber>
    </recommendedName>
    <alternativeName>
        <fullName evidence="10">D-alanyl-D-alanine-adding enzyme</fullName>
    </alternativeName>
</protein>
<dbReference type="EC" id="6.3.2.10" evidence="10 11"/>
<comment type="catalytic activity">
    <reaction evidence="10 11">
        <text>D-alanyl-D-alanine + UDP-N-acetyl-alpha-D-muramoyl-L-alanyl-gamma-D-glutamyl-meso-2,6-diaminopimelate + ATP = UDP-N-acetyl-alpha-D-muramoyl-L-alanyl-gamma-D-glutamyl-meso-2,6-diaminopimeloyl-D-alanyl-D-alanine + ADP + phosphate + H(+)</text>
        <dbReference type="Rhea" id="RHEA:28374"/>
        <dbReference type="ChEBI" id="CHEBI:15378"/>
        <dbReference type="ChEBI" id="CHEBI:30616"/>
        <dbReference type="ChEBI" id="CHEBI:43474"/>
        <dbReference type="ChEBI" id="CHEBI:57822"/>
        <dbReference type="ChEBI" id="CHEBI:61386"/>
        <dbReference type="ChEBI" id="CHEBI:83905"/>
        <dbReference type="ChEBI" id="CHEBI:456216"/>
        <dbReference type="EC" id="6.3.2.10"/>
    </reaction>
</comment>
<accession>A0A6H9WUS6</accession>
<evidence type="ECO:0000313" key="16">
    <source>
        <dbReference type="EMBL" id="KAB1650254.1"/>
    </source>
</evidence>
<keyword evidence="6 10" id="KW-0133">Cell shape</keyword>
<evidence type="ECO:0000256" key="1">
    <source>
        <dbReference type="ARBA" id="ARBA00022490"/>
    </source>
</evidence>
<dbReference type="Pfam" id="PF08245">
    <property type="entry name" value="Mur_ligase_M"/>
    <property type="match status" value="1"/>
</dbReference>
<evidence type="ECO:0000256" key="3">
    <source>
        <dbReference type="ARBA" id="ARBA00022618"/>
    </source>
</evidence>
<evidence type="ECO:0000256" key="11">
    <source>
        <dbReference type="RuleBase" id="RU004136"/>
    </source>
</evidence>
<keyword evidence="17" id="KW-1185">Reference proteome</keyword>
<evidence type="ECO:0000256" key="9">
    <source>
        <dbReference type="ARBA" id="ARBA00023316"/>
    </source>
</evidence>
<comment type="pathway">
    <text evidence="10 11">Cell wall biogenesis; peptidoglycan biosynthesis.</text>
</comment>
<dbReference type="EMBL" id="WBJY01000001">
    <property type="protein sequence ID" value="KAB1650254.1"/>
    <property type="molecule type" value="Genomic_DNA"/>
</dbReference>
<gene>
    <name evidence="10" type="primary">murF</name>
    <name evidence="16" type="ORF">F8O04_08690</name>
</gene>
<evidence type="ECO:0000256" key="6">
    <source>
        <dbReference type="ARBA" id="ARBA00022960"/>
    </source>
</evidence>
<dbReference type="RefSeq" id="WP_158028838.1">
    <property type="nucleotide sequence ID" value="NZ_BMHG01000001.1"/>
</dbReference>
<keyword evidence="9 10" id="KW-0961">Cell wall biogenesis/degradation</keyword>
<reference evidence="16 17" key="1">
    <citation type="submission" date="2019-09" db="EMBL/GenBank/DDBJ databases">
        <title>Phylogeny of genus Pseudoclavibacter and closely related genus.</title>
        <authorList>
            <person name="Li Y."/>
        </authorList>
    </citation>
    <scope>NUCLEOTIDE SEQUENCE [LARGE SCALE GENOMIC DNA]</scope>
    <source>
        <strain evidence="16 17">EGI 60007</strain>
    </source>
</reference>
<dbReference type="InterPro" id="IPR035911">
    <property type="entry name" value="MurE/MurF_N"/>
</dbReference>
<dbReference type="InterPro" id="IPR013221">
    <property type="entry name" value="Mur_ligase_cen"/>
</dbReference>
<dbReference type="PANTHER" id="PTHR43024">
    <property type="entry name" value="UDP-N-ACETYLMURAMOYL-TRIPEPTIDE--D-ALANYL-D-ALANINE LIGASE"/>
    <property type="match status" value="1"/>
</dbReference>
<comment type="similarity">
    <text evidence="10">Belongs to the MurCDEF family. MurF subfamily.</text>
</comment>
<dbReference type="InterPro" id="IPR000713">
    <property type="entry name" value="Mur_ligase_N"/>
</dbReference>
<dbReference type="GO" id="GO:0005737">
    <property type="term" value="C:cytoplasm"/>
    <property type="evidence" value="ECO:0007669"/>
    <property type="project" value="UniProtKB-SubCell"/>
</dbReference>
<dbReference type="UniPathway" id="UPA00219"/>
<feature type="region of interest" description="Disordered" evidence="12">
    <location>
        <begin position="476"/>
        <end position="497"/>
    </location>
</feature>
<comment type="caution">
    <text evidence="16">The sequence shown here is derived from an EMBL/GenBank/DDBJ whole genome shotgun (WGS) entry which is preliminary data.</text>
</comment>
<dbReference type="InterPro" id="IPR051046">
    <property type="entry name" value="MurCDEF_CellWall_CoF430Synth"/>
</dbReference>
<keyword evidence="2 10" id="KW-0436">Ligase</keyword>
<feature type="domain" description="Mur ligase central" evidence="15">
    <location>
        <begin position="115"/>
        <end position="307"/>
    </location>
</feature>
<keyword evidence="1 10" id="KW-0963">Cytoplasm</keyword>
<evidence type="ECO:0000259" key="14">
    <source>
        <dbReference type="Pfam" id="PF02875"/>
    </source>
</evidence>
<dbReference type="HAMAP" id="MF_02019">
    <property type="entry name" value="MurF"/>
    <property type="match status" value="1"/>
</dbReference>
<keyword evidence="7 10" id="KW-0573">Peptidoglycan synthesis</keyword>
<dbReference type="Gene3D" id="3.40.1390.10">
    <property type="entry name" value="MurE/MurF, N-terminal domain"/>
    <property type="match status" value="1"/>
</dbReference>
<dbReference type="GO" id="GO:0008360">
    <property type="term" value="P:regulation of cell shape"/>
    <property type="evidence" value="ECO:0007669"/>
    <property type="project" value="UniProtKB-KW"/>
</dbReference>
<keyword evidence="4 10" id="KW-0547">Nucleotide-binding</keyword>
<dbReference type="Gene3D" id="3.40.1190.10">
    <property type="entry name" value="Mur-like, catalytic domain"/>
    <property type="match status" value="1"/>
</dbReference>
<dbReference type="Proteomes" id="UP000431744">
    <property type="component" value="Unassembled WGS sequence"/>
</dbReference>
<organism evidence="16 17">
    <name type="scientific">Pseudoclavibacter endophyticus</name>
    <dbReference type="NCBI Taxonomy" id="1778590"/>
    <lineage>
        <taxon>Bacteria</taxon>
        <taxon>Bacillati</taxon>
        <taxon>Actinomycetota</taxon>
        <taxon>Actinomycetes</taxon>
        <taxon>Micrococcales</taxon>
        <taxon>Microbacteriaceae</taxon>
        <taxon>Pseudoclavibacter</taxon>
    </lineage>
</organism>
<feature type="domain" description="Mur ligase N-terminal catalytic" evidence="13">
    <location>
        <begin position="33"/>
        <end position="78"/>
    </location>
</feature>
<evidence type="ECO:0000256" key="5">
    <source>
        <dbReference type="ARBA" id="ARBA00022840"/>
    </source>
</evidence>
<comment type="subcellular location">
    <subcellularLocation>
        <location evidence="10 11">Cytoplasm</location>
    </subcellularLocation>
</comment>
<dbReference type="GO" id="GO:0047480">
    <property type="term" value="F:UDP-N-acetylmuramoyl-tripeptide-D-alanyl-D-alanine ligase activity"/>
    <property type="evidence" value="ECO:0007669"/>
    <property type="project" value="UniProtKB-UniRule"/>
</dbReference>
<dbReference type="GO" id="GO:0005524">
    <property type="term" value="F:ATP binding"/>
    <property type="evidence" value="ECO:0007669"/>
    <property type="project" value="UniProtKB-UniRule"/>
</dbReference>
<name>A0A6H9WUS6_9MICO</name>
<evidence type="ECO:0000256" key="12">
    <source>
        <dbReference type="SAM" id="MobiDB-lite"/>
    </source>
</evidence>
<dbReference type="InterPro" id="IPR005863">
    <property type="entry name" value="UDP-N-AcMur_synth"/>
</dbReference>
<evidence type="ECO:0000256" key="7">
    <source>
        <dbReference type="ARBA" id="ARBA00022984"/>
    </source>
</evidence>
<dbReference type="Pfam" id="PF01225">
    <property type="entry name" value="Mur_ligase"/>
    <property type="match status" value="1"/>
</dbReference>
<evidence type="ECO:0000256" key="4">
    <source>
        <dbReference type="ARBA" id="ARBA00022741"/>
    </source>
</evidence>
<evidence type="ECO:0000259" key="15">
    <source>
        <dbReference type="Pfam" id="PF08245"/>
    </source>
</evidence>
<dbReference type="SUPFAM" id="SSF53244">
    <property type="entry name" value="MurD-like peptide ligases, peptide-binding domain"/>
    <property type="match status" value="1"/>
</dbReference>
<dbReference type="GO" id="GO:0071555">
    <property type="term" value="P:cell wall organization"/>
    <property type="evidence" value="ECO:0007669"/>
    <property type="project" value="UniProtKB-KW"/>
</dbReference>
<feature type="binding site" evidence="10">
    <location>
        <begin position="117"/>
        <end position="123"/>
    </location>
    <ligand>
        <name>ATP</name>
        <dbReference type="ChEBI" id="CHEBI:30616"/>
    </ligand>
</feature>
<dbReference type="AlphaFoldDB" id="A0A6H9WUS6"/>
<evidence type="ECO:0000256" key="8">
    <source>
        <dbReference type="ARBA" id="ARBA00023306"/>
    </source>
</evidence>
<comment type="function">
    <text evidence="10 11">Involved in cell wall formation. Catalyzes the final step in the synthesis of UDP-N-acetylmuramoyl-pentapeptide, the precursor of murein.</text>
</comment>
<evidence type="ECO:0000256" key="2">
    <source>
        <dbReference type="ARBA" id="ARBA00022598"/>
    </source>
</evidence>
<dbReference type="OrthoDB" id="9800958at2"/>
<dbReference type="SUPFAM" id="SSF63418">
    <property type="entry name" value="MurE/MurF N-terminal domain"/>
    <property type="match status" value="1"/>
</dbReference>
<dbReference type="SUPFAM" id="SSF53623">
    <property type="entry name" value="MurD-like peptide ligases, catalytic domain"/>
    <property type="match status" value="1"/>
</dbReference>
<sequence length="497" mass="51351">MMEFTLGEIARVTGGDLVVRGAAGPDTIVSGLVDTDSRKIRPGDLFVAKPGETTDGHRFVGAAIEQGAAACIVERDVEGEVPLIIVDDAVLALGALATENIRKAREAGNLRVIAVTGSNGKTTTKTLLNEILSRLAATVAPIASFNNEVGAPVTFCRVDAGTRYLVAEMGASAPGEITRLTDMARPDVGIVLTVGLAHAGEFGGIDVTLRAKTEMVQALDESGVAVLNADDPRVSSMADKTLGRVVRFGRGDGTRATAVDVRASEVVASSDGTRFTLHVPGEAPVAVHFPVIGEHHVTNALAAAAAAHVEGVPATQIRDALESVTRAEHGRMEVVHRGAVTVINDAYNASPDSMAAALRTLAQIAEPDQRTVAVLGEMSELGPYAIEEHDRIGLLAVRLNIGQLVVVGHGARALHLGAIAQGSWDGESVHVENADAAYDLLNRELREGDLVLVKSSNAAGLMSLGDRLGELAREREVGTGAPPAASGLGTAGHGGAA</sequence>
<dbReference type="InterPro" id="IPR036615">
    <property type="entry name" value="Mur_ligase_C_dom_sf"/>
</dbReference>
<keyword evidence="8 10" id="KW-0131">Cell cycle</keyword>
<feature type="domain" description="Mur ligase C-terminal" evidence="14">
    <location>
        <begin position="330"/>
        <end position="456"/>
    </location>
</feature>
<dbReference type="Gene3D" id="3.90.190.20">
    <property type="entry name" value="Mur ligase, C-terminal domain"/>
    <property type="match status" value="1"/>
</dbReference>
<evidence type="ECO:0000313" key="17">
    <source>
        <dbReference type="Proteomes" id="UP000431744"/>
    </source>
</evidence>
<evidence type="ECO:0000259" key="13">
    <source>
        <dbReference type="Pfam" id="PF01225"/>
    </source>
</evidence>
<dbReference type="InterPro" id="IPR036565">
    <property type="entry name" value="Mur-like_cat_sf"/>
</dbReference>
<evidence type="ECO:0000256" key="10">
    <source>
        <dbReference type="HAMAP-Rule" id="MF_02019"/>
    </source>
</evidence>
<dbReference type="GO" id="GO:0051301">
    <property type="term" value="P:cell division"/>
    <property type="evidence" value="ECO:0007669"/>
    <property type="project" value="UniProtKB-KW"/>
</dbReference>
<dbReference type="GO" id="GO:0009252">
    <property type="term" value="P:peptidoglycan biosynthetic process"/>
    <property type="evidence" value="ECO:0007669"/>
    <property type="project" value="UniProtKB-UniRule"/>
</dbReference>
<keyword evidence="5 10" id="KW-0067">ATP-binding</keyword>
<proteinExistence type="inferred from homology"/>
<keyword evidence="3 10" id="KW-0132">Cell division</keyword>
<dbReference type="InterPro" id="IPR004101">
    <property type="entry name" value="Mur_ligase_C"/>
</dbReference>
<dbReference type="PANTHER" id="PTHR43024:SF1">
    <property type="entry name" value="UDP-N-ACETYLMURAMOYL-TRIPEPTIDE--D-ALANYL-D-ALANINE LIGASE"/>
    <property type="match status" value="1"/>
</dbReference>